<dbReference type="Pfam" id="PF01420">
    <property type="entry name" value="Methylase_S"/>
    <property type="match status" value="1"/>
</dbReference>
<evidence type="ECO:0000313" key="6">
    <source>
        <dbReference type="EMBL" id="CBI08069.1"/>
    </source>
</evidence>
<dbReference type="EMBL" id="CABQ01000180">
    <property type="protein sequence ID" value="CBI08069.1"/>
    <property type="molecule type" value="Genomic_DNA"/>
</dbReference>
<protein>
    <submittedName>
        <fullName evidence="6">Putative Restriction modification system DNA specificity domain</fullName>
    </submittedName>
</protein>
<evidence type="ECO:0000256" key="4">
    <source>
        <dbReference type="SAM" id="MobiDB-lite"/>
    </source>
</evidence>
<evidence type="ECO:0000259" key="5">
    <source>
        <dbReference type="Pfam" id="PF01420"/>
    </source>
</evidence>
<evidence type="ECO:0000256" key="2">
    <source>
        <dbReference type="ARBA" id="ARBA00022747"/>
    </source>
</evidence>
<keyword evidence="2" id="KW-0680">Restriction system</keyword>
<sequence>MDLPKNWAHCTVADITTPIETIDFAGSNEHEVSYVDIGSINNKSNIILEPKHYRLSEAPSRARQIIKSGDVLFSTVRPYLRNIAQVPESLDGQIASTGFAVLRAPSGVNARYLFYKAISYPFVSALSGVQYGASYPAVRDEQVRAQLIELPPTQEQRRIVAKIEELFSELDKGVEALTTAREQLKAYRQSVLKHAFEGKLTDGWRIENAGKIEEADILSGRLVKEREERYRDSIRDWQAALAKWRTEGGGDAKPAKPSSPRELSKLAKAGSNNGRWALLELGDVLSVSSGTGLTSQQMREGPYPVYGGNGINGSHDEYFVDRPELTIGRVGAKCGVTHITIPKCWVTDNALIVKPLIKSFNKRFFKWLLDTKNLNGLGSSTGQPVISGSKIYPVMIVVPSLHEQSEVVRILEDKIGAADRMTAEIDEELVRSNALRQSILKEAFSGQFVAQDPTDEPASVLLERIRAERNKADAKKPGRKTKKIKKEKETAR</sequence>
<dbReference type="InterPro" id="IPR044946">
    <property type="entry name" value="Restrct_endonuc_typeI_TRD_sf"/>
</dbReference>
<keyword evidence="3" id="KW-0238">DNA-binding</keyword>
<reference evidence="6" key="1">
    <citation type="submission" date="2009-10" db="EMBL/GenBank/DDBJ databases">
        <title>Diversity of trophic interactions inside an arsenic-rich microbial ecosystem.</title>
        <authorList>
            <person name="Bertin P.N."/>
            <person name="Heinrich-Salmeron A."/>
            <person name="Pelletier E."/>
            <person name="Goulhen-Chollet F."/>
            <person name="Arsene-Ploetze F."/>
            <person name="Gallien S."/>
            <person name="Calteau A."/>
            <person name="Vallenet D."/>
            <person name="Casiot C."/>
            <person name="Chane-Woon-Ming B."/>
            <person name="Giloteaux L."/>
            <person name="Barakat M."/>
            <person name="Bonnefoy V."/>
            <person name="Bruneel O."/>
            <person name="Chandler M."/>
            <person name="Cleiss J."/>
            <person name="Duran R."/>
            <person name="Elbaz-Poulichet F."/>
            <person name="Fonknechten N."/>
            <person name="Lauga B."/>
            <person name="Mornico D."/>
            <person name="Ortet P."/>
            <person name="Schaeffer C."/>
            <person name="Siguier P."/>
            <person name="Alexander Thil Smith A."/>
            <person name="Van Dorsselaer A."/>
            <person name="Weissenbach J."/>
            <person name="Medigue C."/>
            <person name="Le Paslier D."/>
        </authorList>
    </citation>
    <scope>NUCLEOTIDE SEQUENCE</scope>
</reference>
<comment type="caution">
    <text evidence="6">The sequence shown here is derived from an EMBL/GenBank/DDBJ whole genome shotgun (WGS) entry which is preliminary data.</text>
</comment>
<dbReference type="GO" id="GO:0009307">
    <property type="term" value="P:DNA restriction-modification system"/>
    <property type="evidence" value="ECO:0007669"/>
    <property type="project" value="UniProtKB-KW"/>
</dbReference>
<feature type="domain" description="Type I restriction modification DNA specificity" evidence="5">
    <location>
        <begin position="275"/>
        <end position="428"/>
    </location>
</feature>
<feature type="region of interest" description="Disordered" evidence="4">
    <location>
        <begin position="469"/>
        <end position="492"/>
    </location>
</feature>
<dbReference type="PANTHER" id="PTHR43140">
    <property type="entry name" value="TYPE-1 RESTRICTION ENZYME ECOKI SPECIFICITY PROTEIN"/>
    <property type="match status" value="1"/>
</dbReference>
<feature type="region of interest" description="Disordered" evidence="4">
    <location>
        <begin position="246"/>
        <end position="266"/>
    </location>
</feature>
<dbReference type="GO" id="GO:0003677">
    <property type="term" value="F:DNA binding"/>
    <property type="evidence" value="ECO:0007669"/>
    <property type="project" value="UniProtKB-KW"/>
</dbReference>
<evidence type="ECO:0000256" key="1">
    <source>
        <dbReference type="ARBA" id="ARBA00010923"/>
    </source>
</evidence>
<dbReference type="AlphaFoldDB" id="E6QLE9"/>
<gene>
    <name evidence="6" type="ORF">CARN6_1498</name>
</gene>
<name>E6QLE9_9ZZZZ</name>
<dbReference type="InterPro" id="IPR051212">
    <property type="entry name" value="Type-I_RE_S_subunit"/>
</dbReference>
<comment type="similarity">
    <text evidence="1">Belongs to the type-I restriction system S methylase family.</text>
</comment>
<dbReference type="Gene3D" id="3.90.220.20">
    <property type="entry name" value="DNA methylase specificity domains"/>
    <property type="match status" value="2"/>
</dbReference>
<dbReference type="PANTHER" id="PTHR43140:SF1">
    <property type="entry name" value="TYPE I RESTRICTION ENZYME ECOKI SPECIFICITY SUBUNIT"/>
    <property type="match status" value="1"/>
</dbReference>
<dbReference type="SUPFAM" id="SSF116734">
    <property type="entry name" value="DNA methylase specificity domain"/>
    <property type="match status" value="2"/>
</dbReference>
<accession>E6QLE9</accession>
<evidence type="ECO:0000256" key="3">
    <source>
        <dbReference type="ARBA" id="ARBA00023125"/>
    </source>
</evidence>
<organism evidence="6">
    <name type="scientific">mine drainage metagenome</name>
    <dbReference type="NCBI Taxonomy" id="410659"/>
    <lineage>
        <taxon>unclassified sequences</taxon>
        <taxon>metagenomes</taxon>
        <taxon>ecological metagenomes</taxon>
    </lineage>
</organism>
<dbReference type="CDD" id="cd17266">
    <property type="entry name" value="RMtype1_S_Sau1132ORF3780P-TRD2-CR2_like"/>
    <property type="match status" value="1"/>
</dbReference>
<dbReference type="InterPro" id="IPR000055">
    <property type="entry name" value="Restrct_endonuc_typeI_TRD"/>
</dbReference>
<proteinExistence type="inferred from homology"/>